<feature type="region of interest" description="Disordered" evidence="1">
    <location>
        <begin position="418"/>
        <end position="452"/>
    </location>
</feature>
<dbReference type="PANTHER" id="PTHR33925:SF1">
    <property type="entry name" value="PROTEIN ACCUMULATION AND REPLICATION OF CHLOROPLASTS 6, CHLOROPLASTIC"/>
    <property type="match status" value="1"/>
</dbReference>
<dbReference type="InterPro" id="IPR001623">
    <property type="entry name" value="DnaJ_domain"/>
</dbReference>
<evidence type="ECO:0000256" key="2">
    <source>
        <dbReference type="SAM" id="Phobius"/>
    </source>
</evidence>
<dbReference type="RefSeq" id="WP_073549435.1">
    <property type="nucleotide sequence ID" value="NZ_CAWMVK010000042.1"/>
</dbReference>
<dbReference type="Gene3D" id="1.10.287.110">
    <property type="entry name" value="DnaJ domain"/>
    <property type="match status" value="1"/>
</dbReference>
<evidence type="ECO:0000256" key="1">
    <source>
        <dbReference type="SAM" id="MobiDB-lite"/>
    </source>
</evidence>
<evidence type="ECO:0000313" key="5">
    <source>
        <dbReference type="Proteomes" id="UP000185984"/>
    </source>
</evidence>
<sequence>MQIPLDYYRILGLPVAASHEQLQQAYRDRLQQLPRREYSPAAIAARKQLIEQAYAVLSDPIQRKTYDTNYFAHRYEQQPTLKDTENSEYLVEDIFAPHTPIIEIADNLFAGALLILQELGEYELVLTLGNSYLNHSYRENDDQLRADVVLTVALAYLELGREQWQQGNYESAANSLQNGEQQLTREGMFLNIRNDIAADLNKLRPYRILALLAEPEGTSLERRRLGLKLLQDILDARGGIDGASDDGSGLSLDDFLRFIQQLRTYLSISEQQTLFEAESKRPSAVANYLAVYALIARGFTQRMPVLISQAKQLLQYLAKTKRQDVYLEHAIATLLLGQTIEANRALELSQEHEPLEFIREHSQGSPDLLPGLCLYAERWLQNEVFPQFRDLKHQQASLKEYFADEHVQTYLEALPNQSDTSQTVATVATSTTHTASQPQRQKSNRTRKTTANTAVHTTKDGTTTANKARSVTLEPTTVQTTSMQQKGGLTVAQTSAMQHVRVPQRKRRKRKAFAVKDKTMIALLALAGLVGSVFVFALLGQAFGWLRQTLYPAPPPLPGEQLAVQLNQPLLAIPSPGSQFLPVVEPLDAATAEQVIQSWLSAKAAAFSTDYAIEGLQNILVDPALAQWQQRVRSDRANNRHRQFQHNLKIDSLQVNATNPDLATVQATVSEIAQIYDQGKLNQRASYADENLRVRYDLVRSNSAWRIRQMQVLN</sequence>
<dbReference type="Pfam" id="PF00226">
    <property type="entry name" value="DnaJ"/>
    <property type="match status" value="1"/>
</dbReference>
<keyword evidence="2" id="KW-0812">Transmembrane</keyword>
<feature type="transmembrane region" description="Helical" evidence="2">
    <location>
        <begin position="520"/>
        <end position="539"/>
    </location>
</feature>
<feature type="compositionally biased region" description="Low complexity" evidence="1">
    <location>
        <begin position="420"/>
        <end position="437"/>
    </location>
</feature>
<dbReference type="InterPro" id="IPR057137">
    <property type="entry name" value="CDP1-like_a_solenoid_2"/>
</dbReference>
<dbReference type="InterPro" id="IPR058032">
    <property type="entry name" value="CDP1-like_a_solenoid_1"/>
</dbReference>
<evidence type="ECO:0000259" key="3">
    <source>
        <dbReference type="PROSITE" id="PS50076"/>
    </source>
</evidence>
<protein>
    <submittedName>
        <fullName evidence="4">Molecular chaperone DnaJ</fullName>
    </submittedName>
</protein>
<dbReference type="STRING" id="247279.NIES1031_10945"/>
<dbReference type="InterPro" id="IPR025344">
    <property type="entry name" value="CDP1-like_IMS"/>
</dbReference>
<evidence type="ECO:0000313" key="4">
    <source>
        <dbReference type="EMBL" id="OKH26287.1"/>
    </source>
</evidence>
<keyword evidence="5" id="KW-1185">Reference proteome</keyword>
<dbReference type="Pfam" id="PF13355">
    <property type="entry name" value="ARC6-like_IMS"/>
    <property type="match status" value="1"/>
</dbReference>
<dbReference type="AlphaFoldDB" id="A0A1U7HRT8"/>
<gene>
    <name evidence="4" type="ORF">NIES1031_10945</name>
</gene>
<dbReference type="PANTHER" id="PTHR33925">
    <property type="entry name" value="PLASTID DIVISION PROTEIN CDP1, CHLOROPLASTIC-RELATED"/>
    <property type="match status" value="1"/>
</dbReference>
<dbReference type="InterPro" id="IPR036869">
    <property type="entry name" value="J_dom_sf"/>
</dbReference>
<dbReference type="EMBL" id="MRCC01000008">
    <property type="protein sequence ID" value="OKH26287.1"/>
    <property type="molecule type" value="Genomic_DNA"/>
</dbReference>
<name>A0A1U7HRT8_9CHRO</name>
<dbReference type="Pfam" id="PF25515">
    <property type="entry name" value="Arm_PDR"/>
    <property type="match status" value="1"/>
</dbReference>
<dbReference type="SMART" id="SM00271">
    <property type="entry name" value="DnaJ"/>
    <property type="match status" value="1"/>
</dbReference>
<dbReference type="InterPro" id="IPR044685">
    <property type="entry name" value="CPD1-like"/>
</dbReference>
<comment type="caution">
    <text evidence="4">The sequence shown here is derived from an EMBL/GenBank/DDBJ whole genome shotgun (WGS) entry which is preliminary data.</text>
</comment>
<dbReference type="Pfam" id="PF23468">
    <property type="entry name" value="ARC6"/>
    <property type="match status" value="1"/>
</dbReference>
<keyword evidence="2" id="KW-1133">Transmembrane helix</keyword>
<organism evidence="4 5">
    <name type="scientific">Chroogloeocystis siderophila 5.2 s.c.1</name>
    <dbReference type="NCBI Taxonomy" id="247279"/>
    <lineage>
        <taxon>Bacteria</taxon>
        <taxon>Bacillati</taxon>
        <taxon>Cyanobacteriota</taxon>
        <taxon>Cyanophyceae</taxon>
        <taxon>Oscillatoriophycideae</taxon>
        <taxon>Chroococcales</taxon>
        <taxon>Chroococcaceae</taxon>
        <taxon>Chroogloeocystis</taxon>
    </lineage>
</organism>
<dbReference type="Proteomes" id="UP000185984">
    <property type="component" value="Unassembled WGS sequence"/>
</dbReference>
<dbReference type="PROSITE" id="PS50076">
    <property type="entry name" value="DNAJ_2"/>
    <property type="match status" value="1"/>
</dbReference>
<feature type="domain" description="J" evidence="3">
    <location>
        <begin position="6"/>
        <end position="70"/>
    </location>
</feature>
<keyword evidence="2" id="KW-0472">Membrane</keyword>
<proteinExistence type="predicted"/>
<dbReference type="OrthoDB" id="415891at2"/>
<reference evidence="4 5" key="1">
    <citation type="submission" date="2016-11" db="EMBL/GenBank/DDBJ databases">
        <title>Draft Genome Sequences of Nine Cyanobacterial Strains from Diverse Habitats.</title>
        <authorList>
            <person name="Zhu T."/>
            <person name="Hou S."/>
            <person name="Lu X."/>
            <person name="Hess W.R."/>
        </authorList>
    </citation>
    <scope>NUCLEOTIDE SEQUENCE [LARGE SCALE GENOMIC DNA]</scope>
    <source>
        <strain evidence="4 5">5.2 s.c.1</strain>
    </source>
</reference>
<accession>A0A1U7HRT8</accession>
<dbReference type="SUPFAM" id="SSF46565">
    <property type="entry name" value="Chaperone J-domain"/>
    <property type="match status" value="1"/>
</dbReference>
<dbReference type="CDD" id="cd06257">
    <property type="entry name" value="DnaJ"/>
    <property type="match status" value="1"/>
</dbReference>